<dbReference type="RefSeq" id="WP_145908737.1">
    <property type="nucleotide sequence ID" value="NZ_BAAAMZ010000002.1"/>
</dbReference>
<accession>A0A561TVG6</accession>
<proteinExistence type="predicted"/>
<organism evidence="1 2">
    <name type="scientific">Kitasatospora viridis</name>
    <dbReference type="NCBI Taxonomy" id="281105"/>
    <lineage>
        <taxon>Bacteria</taxon>
        <taxon>Bacillati</taxon>
        <taxon>Actinomycetota</taxon>
        <taxon>Actinomycetes</taxon>
        <taxon>Kitasatosporales</taxon>
        <taxon>Streptomycetaceae</taxon>
        <taxon>Kitasatospora</taxon>
    </lineage>
</organism>
<keyword evidence="2" id="KW-1185">Reference proteome</keyword>
<dbReference type="AlphaFoldDB" id="A0A561TVG6"/>
<reference evidence="1 2" key="1">
    <citation type="submission" date="2019-06" db="EMBL/GenBank/DDBJ databases">
        <title>Sequencing the genomes of 1000 actinobacteria strains.</title>
        <authorList>
            <person name="Klenk H.-P."/>
        </authorList>
    </citation>
    <scope>NUCLEOTIDE SEQUENCE [LARGE SCALE GENOMIC DNA]</scope>
    <source>
        <strain evidence="1 2">DSM 44826</strain>
    </source>
</reference>
<dbReference type="EMBL" id="VIWT01000002">
    <property type="protein sequence ID" value="TWF91099.1"/>
    <property type="molecule type" value="Genomic_DNA"/>
</dbReference>
<gene>
    <name evidence="1" type="ORF">FHX73_12211</name>
</gene>
<dbReference type="Proteomes" id="UP000317940">
    <property type="component" value="Unassembled WGS sequence"/>
</dbReference>
<protein>
    <recommendedName>
        <fullName evidence="3">Pentapeptide repeat protein</fullName>
    </recommendedName>
</protein>
<evidence type="ECO:0008006" key="3">
    <source>
        <dbReference type="Google" id="ProtNLM"/>
    </source>
</evidence>
<comment type="caution">
    <text evidence="1">The sequence shown here is derived from an EMBL/GenBank/DDBJ whole genome shotgun (WGS) entry which is preliminary data.</text>
</comment>
<name>A0A561TVG6_9ACTN</name>
<sequence>MDSLTVGRVTVTLPTLNEPGLYLSNVTSLDSARGIVQDFHYADADLRDLDLSDTSLITGRIGGLRADRVLLAKVRLESVEFDVCDLSLIAELDVTFGDTLNQRR</sequence>
<evidence type="ECO:0000313" key="2">
    <source>
        <dbReference type="Proteomes" id="UP000317940"/>
    </source>
</evidence>
<evidence type="ECO:0000313" key="1">
    <source>
        <dbReference type="EMBL" id="TWF91099.1"/>
    </source>
</evidence>